<proteinExistence type="predicted"/>
<reference evidence="2 3" key="1">
    <citation type="submission" date="2022-05" db="EMBL/GenBank/DDBJ databases">
        <title>Chromosome-level reference genomes for two strains of Caenorhabditis briggsae: an improved platform for comparative genomics.</title>
        <authorList>
            <person name="Stevens L."/>
            <person name="Andersen E.C."/>
        </authorList>
    </citation>
    <scope>NUCLEOTIDE SEQUENCE [LARGE SCALE GENOMIC DNA]</scope>
    <source>
        <strain evidence="2">QX1410_ONT</strain>
        <tissue evidence="2">Whole-organism</tissue>
    </source>
</reference>
<feature type="region of interest" description="Disordered" evidence="1">
    <location>
        <begin position="44"/>
        <end position="80"/>
    </location>
</feature>
<protein>
    <submittedName>
        <fullName evidence="2">Uncharacterized protein</fullName>
    </submittedName>
</protein>
<feature type="compositionally biased region" description="Basic and acidic residues" evidence="1">
    <location>
        <begin position="60"/>
        <end position="70"/>
    </location>
</feature>
<accession>A0AAE9IY36</accession>
<organism evidence="2 3">
    <name type="scientific">Caenorhabditis briggsae</name>
    <dbReference type="NCBI Taxonomy" id="6238"/>
    <lineage>
        <taxon>Eukaryota</taxon>
        <taxon>Metazoa</taxon>
        <taxon>Ecdysozoa</taxon>
        <taxon>Nematoda</taxon>
        <taxon>Chromadorea</taxon>
        <taxon>Rhabditida</taxon>
        <taxon>Rhabditina</taxon>
        <taxon>Rhabditomorpha</taxon>
        <taxon>Rhabditoidea</taxon>
        <taxon>Rhabditidae</taxon>
        <taxon>Peloderinae</taxon>
        <taxon>Caenorhabditis</taxon>
    </lineage>
</organism>
<dbReference type="AlphaFoldDB" id="A0AAE9IY36"/>
<evidence type="ECO:0000313" key="3">
    <source>
        <dbReference type="Proteomes" id="UP000827892"/>
    </source>
</evidence>
<gene>
    <name evidence="2" type="ORF">L3Y34_014816</name>
</gene>
<dbReference type="Proteomes" id="UP000827892">
    <property type="component" value="Chromosome I"/>
</dbReference>
<name>A0AAE9IY36_CAEBR</name>
<sequence length="80" mass="9329">MSPPAQLSLNHLHHQTREKKFTIPLRPPSRHLTKTLSNRLDIIENQRNESQNECHYQSVSDRRREGDGRGGADTLAQRFR</sequence>
<dbReference type="EMBL" id="CP090891">
    <property type="protein sequence ID" value="ULU10830.1"/>
    <property type="molecule type" value="Genomic_DNA"/>
</dbReference>
<evidence type="ECO:0000256" key="1">
    <source>
        <dbReference type="SAM" id="MobiDB-lite"/>
    </source>
</evidence>
<evidence type="ECO:0000313" key="2">
    <source>
        <dbReference type="EMBL" id="ULU10830.1"/>
    </source>
</evidence>